<dbReference type="Pfam" id="PF00271">
    <property type="entry name" value="Helicase_C"/>
    <property type="match status" value="1"/>
</dbReference>
<feature type="compositionally biased region" description="Basic and acidic residues" evidence="5">
    <location>
        <begin position="937"/>
        <end position="964"/>
    </location>
</feature>
<organism evidence="7 8">
    <name type="scientific">Candidatus Phycosocius spiralis</name>
    <dbReference type="NCBI Taxonomy" id="2815099"/>
    <lineage>
        <taxon>Bacteria</taxon>
        <taxon>Pseudomonadati</taxon>
        <taxon>Pseudomonadota</taxon>
        <taxon>Alphaproteobacteria</taxon>
        <taxon>Caulobacterales</taxon>
        <taxon>Caulobacterales incertae sedis</taxon>
        <taxon>Candidatus Phycosocius</taxon>
    </lineage>
</organism>
<accession>A0ABQ4PUC3</accession>
<evidence type="ECO:0000256" key="1">
    <source>
        <dbReference type="ARBA" id="ARBA00022741"/>
    </source>
</evidence>
<evidence type="ECO:0000256" key="5">
    <source>
        <dbReference type="SAM" id="MobiDB-lite"/>
    </source>
</evidence>
<dbReference type="PROSITE" id="PS51194">
    <property type="entry name" value="HELICASE_CTER"/>
    <property type="match status" value="1"/>
</dbReference>
<feature type="compositionally biased region" description="Basic residues" evidence="5">
    <location>
        <begin position="1010"/>
        <end position="1022"/>
    </location>
</feature>
<name>A0ABQ4PUC3_9PROT</name>
<sequence length="1042" mass="114185">MVGLIDRDSRVWAVLGPTNTGKTHLAVERMLGHSTGMIGLPLRLLAREVYDRIVRQKGVGHVALVTGEERIVPASARYFVATVEAMPLDRPFSFVAIDEIQLCGDPDRGHIFTDRLLRARGQAETMFMGSDTMRPMIRAMIPGIEIERRERLSTLTYTGLKKITKLARRSAIVAFSQEDVYAIAELIRRHKGGAAVVMGALSPRTRNAQVALYQSGEVDFLVATDAIGMGLNMDVDHVAFASLSKYDGRRHRPLRADEIAQIAGRAGRFRTDGTFGETADCPDLDQDAIERVEGHQFEAQDALEWRTADLDYRSLGALITSLEAPSPHPALKRTRGAIDEEAFRRLAGLDWVQTQVKSSVGVRRLWDICQLPDFRKAPQEEHVHLIESLAQHLLKPKARIPSDWFARRVQELDRSDGDIEQLQQRLAAIRTWTYVANRSDWVDENSHWQGQTRVIEDRLSDTLHERLMQRFIDKRTSALLKGLKRENAMEVHVQETGEVTVEGHPIGRLVGLRFQADPLATGLEERAVKNAAFTALRPELTKRLDAIAAGGINDFVLSDLGVIIWRGAEIAKLMGHQPLLKPKVVMIGGELAQEDTLKRAQERLDAWLTEIVTRDLSMLLALAQAAEGEALKGLARGVAFRVAEAGGVMERADLDGDLKQLTQEDRQALRAVGLRFGRANIYLPALLKPRPARLHALLAFFTAGGDTASAKPFLPPLGVTSFTMREPVATKPLAATGFRAFGTRAVRLDIVDRIADALFEAAERAKGPCVFPAVIVSLLGASQEEAEAVVVALGWEKFETSRPVVASVEAPIKTPVEASSKILAEGETPATQEAASEAVPNETAIEVEVNEGGIPDVETPVVANGETPSPDAAPSALETVTLWRRKRSKLVRPDFRANRKPNTAGSAQSRAYSSPSPPPKVEGMTGQPDPSRAPRPPRRDDPHGRNLPRPEGRRDGKKGFRSDAGRNFAAAPPSQGRKGAVAIDPTNPFAVLASLKLAAAPETIRPTVSPKKKKNRLPTHPKPKPEAVVIETDPVAMEPTPE</sequence>
<protein>
    <submittedName>
        <fullName evidence="7">Disulfide oxidoreductase</fullName>
    </submittedName>
</protein>
<dbReference type="Proteomes" id="UP001161064">
    <property type="component" value="Unassembled WGS sequence"/>
</dbReference>
<dbReference type="Gene3D" id="3.40.50.300">
    <property type="entry name" value="P-loop containing nucleotide triphosphate hydrolases"/>
    <property type="match status" value="2"/>
</dbReference>
<dbReference type="Pfam" id="PF22527">
    <property type="entry name" value="DEXQc_Suv3"/>
    <property type="match status" value="1"/>
</dbReference>
<dbReference type="PANTHER" id="PTHR12131">
    <property type="entry name" value="ATP-DEPENDENT RNA AND DNA HELICASE"/>
    <property type="match status" value="1"/>
</dbReference>
<keyword evidence="2" id="KW-0378">Hydrolase</keyword>
<proteinExistence type="predicted"/>
<feature type="region of interest" description="Disordered" evidence="5">
    <location>
        <begin position="997"/>
        <end position="1042"/>
    </location>
</feature>
<dbReference type="InterPro" id="IPR027417">
    <property type="entry name" value="P-loop_NTPase"/>
</dbReference>
<dbReference type="SMART" id="SM00490">
    <property type="entry name" value="HELICc"/>
    <property type="match status" value="1"/>
</dbReference>
<feature type="domain" description="Helicase C-terminal" evidence="6">
    <location>
        <begin position="159"/>
        <end position="303"/>
    </location>
</feature>
<dbReference type="SUPFAM" id="SSF52540">
    <property type="entry name" value="P-loop containing nucleoside triphosphate hydrolases"/>
    <property type="match status" value="2"/>
</dbReference>
<reference evidence="7" key="2">
    <citation type="journal article" date="2023" name="ISME Commun">
        <title>Characterization of a bloom-associated alphaproteobacterial lineage, 'Candidatus Phycosocius': insights into freshwater algal-bacterial interactions.</title>
        <authorList>
            <person name="Tanabe Y."/>
            <person name="Yamaguchi H."/>
            <person name="Yoshida M."/>
            <person name="Kai A."/>
            <person name="Okazaki Y."/>
        </authorList>
    </citation>
    <scope>NUCLEOTIDE SEQUENCE</scope>
    <source>
        <strain evidence="7">BOTRYCO-1</strain>
    </source>
</reference>
<keyword evidence="3" id="KW-0347">Helicase</keyword>
<dbReference type="InterPro" id="IPR055206">
    <property type="entry name" value="DEXQc_SUV3"/>
</dbReference>
<keyword evidence="1" id="KW-0547">Nucleotide-binding</keyword>
<reference evidence="7" key="1">
    <citation type="submission" date="2021-05" db="EMBL/GenBank/DDBJ databases">
        <authorList>
            <person name="Tanabe Y."/>
        </authorList>
    </citation>
    <scope>NUCLEOTIDE SEQUENCE</scope>
    <source>
        <strain evidence="7">BOTRYCO-1</strain>
    </source>
</reference>
<feature type="region of interest" description="Disordered" evidence="5">
    <location>
        <begin position="848"/>
        <end position="982"/>
    </location>
</feature>
<evidence type="ECO:0000313" key="8">
    <source>
        <dbReference type="Proteomes" id="UP001161064"/>
    </source>
</evidence>
<evidence type="ECO:0000259" key="6">
    <source>
        <dbReference type="PROSITE" id="PS51194"/>
    </source>
</evidence>
<evidence type="ECO:0000313" key="7">
    <source>
        <dbReference type="EMBL" id="GIU66489.1"/>
    </source>
</evidence>
<evidence type="ECO:0000256" key="2">
    <source>
        <dbReference type="ARBA" id="ARBA00022801"/>
    </source>
</evidence>
<feature type="compositionally biased region" description="Polar residues" evidence="5">
    <location>
        <begin position="900"/>
        <end position="914"/>
    </location>
</feature>
<evidence type="ECO:0000256" key="4">
    <source>
        <dbReference type="ARBA" id="ARBA00022840"/>
    </source>
</evidence>
<gene>
    <name evidence="7" type="ORF">PsB1_0643</name>
</gene>
<evidence type="ECO:0000256" key="3">
    <source>
        <dbReference type="ARBA" id="ARBA00022806"/>
    </source>
</evidence>
<dbReference type="RefSeq" id="WP_284359040.1">
    <property type="nucleotide sequence ID" value="NZ_BPFZ01000003.1"/>
</dbReference>
<dbReference type="InterPro" id="IPR050699">
    <property type="entry name" value="RNA-DNA_Helicase"/>
</dbReference>
<dbReference type="PANTHER" id="PTHR12131:SF1">
    <property type="entry name" value="ATP-DEPENDENT RNA HELICASE SUPV3L1, MITOCHONDRIAL-RELATED"/>
    <property type="match status" value="1"/>
</dbReference>
<dbReference type="EMBL" id="BPFZ01000003">
    <property type="protein sequence ID" value="GIU66489.1"/>
    <property type="molecule type" value="Genomic_DNA"/>
</dbReference>
<dbReference type="InterPro" id="IPR001650">
    <property type="entry name" value="Helicase_C-like"/>
</dbReference>
<keyword evidence="8" id="KW-1185">Reference proteome</keyword>
<keyword evidence="4" id="KW-0067">ATP-binding</keyword>
<comment type="caution">
    <text evidence="7">The sequence shown here is derived from an EMBL/GenBank/DDBJ whole genome shotgun (WGS) entry which is preliminary data.</text>
</comment>